<organism evidence="1 5">
    <name type="scientific">Adineta steineri</name>
    <dbReference type="NCBI Taxonomy" id="433720"/>
    <lineage>
        <taxon>Eukaryota</taxon>
        <taxon>Metazoa</taxon>
        <taxon>Spiralia</taxon>
        <taxon>Gnathifera</taxon>
        <taxon>Rotifera</taxon>
        <taxon>Eurotatoria</taxon>
        <taxon>Bdelloidea</taxon>
        <taxon>Adinetida</taxon>
        <taxon>Adinetidae</taxon>
        <taxon>Adineta</taxon>
    </lineage>
</organism>
<dbReference type="EMBL" id="CAJNOI010000073">
    <property type="protein sequence ID" value="CAF1004092.1"/>
    <property type="molecule type" value="Genomic_DNA"/>
</dbReference>
<sequence>MRDSIHYLIRSPIRGIKHQLASFNIGFIDKSLSAKGQHDVVITKDASVDLIYLGARLRHYDCLLEGEVSLSNLLYKNSNHDIREIIGQVLFNSLSVLNQCQGDELTTVYSSILI</sequence>
<evidence type="ECO:0000313" key="4">
    <source>
        <dbReference type="Proteomes" id="UP000663832"/>
    </source>
</evidence>
<dbReference type="Proteomes" id="UP000663832">
    <property type="component" value="Unassembled WGS sequence"/>
</dbReference>
<evidence type="ECO:0000313" key="1">
    <source>
        <dbReference type="EMBL" id="CAF1004092.1"/>
    </source>
</evidence>
<comment type="caution">
    <text evidence="1">The sequence shown here is derived from an EMBL/GenBank/DDBJ whole genome shotgun (WGS) entry which is preliminary data.</text>
</comment>
<evidence type="ECO:0000313" key="5">
    <source>
        <dbReference type="Proteomes" id="UP000663877"/>
    </source>
</evidence>
<accession>A0A814H306</accession>
<dbReference type="Proteomes" id="UP000663877">
    <property type="component" value="Unassembled WGS sequence"/>
</dbReference>
<keyword evidence="4" id="KW-1185">Reference proteome</keyword>
<evidence type="ECO:0000313" key="2">
    <source>
        <dbReference type="EMBL" id="CAF1391559.1"/>
    </source>
</evidence>
<dbReference type="EMBL" id="CAJNOM010000361">
    <property type="protein sequence ID" value="CAF1391559.1"/>
    <property type="molecule type" value="Genomic_DNA"/>
</dbReference>
<reference evidence="1" key="1">
    <citation type="submission" date="2021-02" db="EMBL/GenBank/DDBJ databases">
        <authorList>
            <person name="Nowell W R."/>
        </authorList>
    </citation>
    <scope>NUCLEOTIDE SEQUENCE</scope>
</reference>
<proteinExistence type="predicted"/>
<dbReference type="EMBL" id="CAJNOM010000363">
    <property type="protein sequence ID" value="CAF1392936.1"/>
    <property type="molecule type" value="Genomic_DNA"/>
</dbReference>
<name>A0A814H306_9BILA</name>
<protein>
    <submittedName>
        <fullName evidence="1">Uncharacterized protein</fullName>
    </submittedName>
</protein>
<evidence type="ECO:0000313" key="3">
    <source>
        <dbReference type="EMBL" id="CAF1392936.1"/>
    </source>
</evidence>
<dbReference type="AlphaFoldDB" id="A0A814H306"/>
<gene>
    <name evidence="1" type="ORF">BJG266_LOCUS16096</name>
    <name evidence="2" type="ORF">QVE165_LOCUS36242</name>
    <name evidence="3" type="ORF">QVE165_LOCUS36316</name>
</gene>